<proteinExistence type="inferred from homology"/>
<evidence type="ECO:0000256" key="2">
    <source>
        <dbReference type="ARBA" id="ARBA00022729"/>
    </source>
</evidence>
<organism evidence="5 6">
    <name type="scientific">Pythium insidiosum</name>
    <name type="common">Pythiosis disease agent</name>
    <dbReference type="NCBI Taxonomy" id="114742"/>
    <lineage>
        <taxon>Eukaryota</taxon>
        <taxon>Sar</taxon>
        <taxon>Stramenopiles</taxon>
        <taxon>Oomycota</taxon>
        <taxon>Peronosporomycetes</taxon>
        <taxon>Pythiales</taxon>
        <taxon>Pythiaceae</taxon>
        <taxon>Pythium</taxon>
    </lineage>
</organism>
<dbReference type="InterPro" id="IPR001139">
    <property type="entry name" value="Glyco_hydro_30"/>
</dbReference>
<evidence type="ECO:0000259" key="4">
    <source>
        <dbReference type="Pfam" id="PF02055"/>
    </source>
</evidence>
<dbReference type="InterPro" id="IPR033453">
    <property type="entry name" value="Glyco_hydro_30_TIM-barrel"/>
</dbReference>
<keyword evidence="6" id="KW-1185">Reference proteome</keyword>
<dbReference type="Gene3D" id="3.20.20.80">
    <property type="entry name" value="Glycosidases"/>
    <property type="match status" value="1"/>
</dbReference>
<keyword evidence="2" id="KW-0732">Signal</keyword>
<reference evidence="5" key="1">
    <citation type="submission" date="2021-12" db="EMBL/GenBank/DDBJ databases">
        <title>Prjna785345.</title>
        <authorList>
            <person name="Rujirawat T."/>
            <person name="Krajaejun T."/>
        </authorList>
    </citation>
    <scope>NUCLEOTIDE SEQUENCE</scope>
    <source>
        <strain evidence="5">Pi057C3</strain>
    </source>
</reference>
<feature type="domain" description="Glycosyl hydrolase family 30 TIM-barrel" evidence="4">
    <location>
        <begin position="34"/>
        <end position="125"/>
    </location>
</feature>
<dbReference type="GO" id="GO:0004348">
    <property type="term" value="F:glucosylceramidase activity"/>
    <property type="evidence" value="ECO:0007669"/>
    <property type="project" value="InterPro"/>
</dbReference>
<dbReference type="GO" id="GO:0006680">
    <property type="term" value="P:glucosylceramide catabolic process"/>
    <property type="evidence" value="ECO:0007669"/>
    <property type="project" value="TreeGrafter"/>
</dbReference>
<evidence type="ECO:0000256" key="1">
    <source>
        <dbReference type="ARBA" id="ARBA00005382"/>
    </source>
</evidence>
<dbReference type="PANTHER" id="PTHR11069">
    <property type="entry name" value="GLUCOSYLCERAMIDASE"/>
    <property type="match status" value="1"/>
</dbReference>
<dbReference type="AlphaFoldDB" id="A0AAD5Q401"/>
<dbReference type="GO" id="GO:0016020">
    <property type="term" value="C:membrane"/>
    <property type="evidence" value="ECO:0007669"/>
    <property type="project" value="GOC"/>
</dbReference>
<accession>A0AAD5Q401</accession>
<evidence type="ECO:0000313" key="5">
    <source>
        <dbReference type="EMBL" id="KAJ0389360.1"/>
    </source>
</evidence>
<sequence>MTFTTVPVTSGGAGSGQPVHFVVEPEVRFQTMLGFGGAFTDAAAINVNRLSPALQTRVLEAYFGSTGLQYSMGRVPIASCDFSESVYSYNEVVDDLAMEHFSIDVDRSPRSFKLELIQRALRMSRESSGRDLLY</sequence>
<dbReference type="Pfam" id="PF02055">
    <property type="entry name" value="Glyco_hydro_30"/>
    <property type="match status" value="1"/>
</dbReference>
<name>A0AAD5Q401_PYTIN</name>
<gene>
    <name evidence="5" type="ORF">P43SY_011679</name>
</gene>
<dbReference type="PRINTS" id="PR00843">
    <property type="entry name" value="GLHYDRLASE30"/>
</dbReference>
<evidence type="ECO:0000313" key="6">
    <source>
        <dbReference type="Proteomes" id="UP001209570"/>
    </source>
</evidence>
<comment type="similarity">
    <text evidence="1">Belongs to the glycosyl hydrolase 30 family.</text>
</comment>
<dbReference type="PANTHER" id="PTHR11069:SF23">
    <property type="entry name" value="LYSOSOMAL ACID GLUCOSYLCERAMIDASE"/>
    <property type="match status" value="1"/>
</dbReference>
<keyword evidence="3" id="KW-0378">Hydrolase</keyword>
<dbReference type="Proteomes" id="UP001209570">
    <property type="component" value="Unassembled WGS sequence"/>
</dbReference>
<dbReference type="EMBL" id="JAKCXM010004032">
    <property type="protein sequence ID" value="KAJ0389360.1"/>
    <property type="molecule type" value="Genomic_DNA"/>
</dbReference>
<dbReference type="InterPro" id="IPR017853">
    <property type="entry name" value="GH"/>
</dbReference>
<evidence type="ECO:0000256" key="3">
    <source>
        <dbReference type="ARBA" id="ARBA00022801"/>
    </source>
</evidence>
<dbReference type="SUPFAM" id="SSF51445">
    <property type="entry name" value="(Trans)glycosidases"/>
    <property type="match status" value="1"/>
</dbReference>
<comment type="caution">
    <text evidence="5">The sequence shown here is derived from an EMBL/GenBank/DDBJ whole genome shotgun (WGS) entry which is preliminary data.</text>
</comment>
<protein>
    <recommendedName>
        <fullName evidence="4">Glycosyl hydrolase family 30 TIM-barrel domain-containing protein</fullName>
    </recommendedName>
</protein>